<dbReference type="AlphaFoldDB" id="A0A0G4LJR1"/>
<evidence type="ECO:0000313" key="2">
    <source>
        <dbReference type="EMBL" id="CRK21915.1"/>
    </source>
</evidence>
<evidence type="ECO:0000256" key="1">
    <source>
        <dbReference type="SAM" id="MobiDB-lite"/>
    </source>
</evidence>
<accession>A0A0G4LJR1</accession>
<sequence length="243" mass="26693">MTARGKDATQLTLVKTCEPLRHFACRRGKTPAPQAEVTSAVASVDQPTIASPKELSVDTARGSNNPTAPFILALRNATHFEKKARREKADMKRDFVRHEVLVPPSPAPHRLSPIHLPAMHKARVGWTCRKATAKLRSDCNGDRVHQSERGPQSSVIHLDQSPLGIWRKLGTRIGLTLGLRGARDDEAETTYSRVASDQIPSTTAKDDDDGDYENDRLCLGFWSLAPPSCVLTRGARDFSLLGL</sequence>
<name>A0A0G4LJR1_VERLO</name>
<proteinExistence type="predicted"/>
<feature type="compositionally biased region" description="Polar residues" evidence="1">
    <location>
        <begin position="189"/>
        <end position="203"/>
    </location>
</feature>
<feature type="region of interest" description="Disordered" evidence="1">
    <location>
        <begin position="188"/>
        <end position="210"/>
    </location>
</feature>
<dbReference type="EMBL" id="CVQH01013335">
    <property type="protein sequence ID" value="CRK21915.1"/>
    <property type="molecule type" value="Genomic_DNA"/>
</dbReference>
<keyword evidence="3" id="KW-1185">Reference proteome</keyword>
<evidence type="ECO:0000313" key="3">
    <source>
        <dbReference type="Proteomes" id="UP000044602"/>
    </source>
</evidence>
<dbReference type="Proteomes" id="UP000044602">
    <property type="component" value="Unassembled WGS sequence"/>
</dbReference>
<reference evidence="2 3" key="1">
    <citation type="submission" date="2015-05" db="EMBL/GenBank/DDBJ databases">
        <authorList>
            <person name="Wang D.B."/>
            <person name="Wang M."/>
        </authorList>
    </citation>
    <scope>NUCLEOTIDE SEQUENCE [LARGE SCALE GENOMIC DNA]</scope>
    <source>
        <strain evidence="2">VL1</strain>
    </source>
</reference>
<gene>
    <name evidence="2" type="ORF">BN1708_003496</name>
</gene>
<feature type="non-terminal residue" evidence="2">
    <location>
        <position position="243"/>
    </location>
</feature>
<organism evidence="2 3">
    <name type="scientific">Verticillium longisporum</name>
    <name type="common">Verticillium dahliae var. longisporum</name>
    <dbReference type="NCBI Taxonomy" id="100787"/>
    <lineage>
        <taxon>Eukaryota</taxon>
        <taxon>Fungi</taxon>
        <taxon>Dikarya</taxon>
        <taxon>Ascomycota</taxon>
        <taxon>Pezizomycotina</taxon>
        <taxon>Sordariomycetes</taxon>
        <taxon>Hypocreomycetidae</taxon>
        <taxon>Glomerellales</taxon>
        <taxon>Plectosphaerellaceae</taxon>
        <taxon>Verticillium</taxon>
    </lineage>
</organism>
<protein>
    <submittedName>
        <fullName evidence="2">Uncharacterized protein</fullName>
    </submittedName>
</protein>